<dbReference type="EMBL" id="CP026309">
    <property type="protein sequence ID" value="AUV83999.1"/>
    <property type="molecule type" value="Genomic_DNA"/>
</dbReference>
<protein>
    <submittedName>
        <fullName evidence="1">Pyridoxamine 5'-phosphate oxidase family protein</fullName>
    </submittedName>
</protein>
<proteinExistence type="predicted"/>
<dbReference type="InterPro" id="IPR012349">
    <property type="entry name" value="Split_barrel_FMN-bd"/>
</dbReference>
<dbReference type="Pfam" id="PF12900">
    <property type="entry name" value="Pyridox_ox_2"/>
    <property type="match status" value="1"/>
</dbReference>
<gene>
    <name evidence="1" type="ORF">C2R22_14105</name>
</gene>
<dbReference type="KEGG" id="srub:C2R22_14105"/>
<dbReference type="SUPFAM" id="SSF50475">
    <property type="entry name" value="FMN-binding split barrel"/>
    <property type="match status" value="1"/>
</dbReference>
<dbReference type="Proteomes" id="UP000236584">
    <property type="component" value="Chromosome"/>
</dbReference>
<name>A0A2I8VS09_9EURY</name>
<accession>A0A2I8VS09</accession>
<evidence type="ECO:0000313" key="2">
    <source>
        <dbReference type="Proteomes" id="UP000236584"/>
    </source>
</evidence>
<dbReference type="InterPro" id="IPR024747">
    <property type="entry name" value="Pyridox_Oxase-rel"/>
</dbReference>
<sequence length="137" mass="15581">MDDREVNAFLGNEGTGVLALARDDESYAIPVSYGYDREEGTFYLRLAFHADSRKREYIGPSRPATLVVNRETEEGWRSVVARGRLRETGEAAIDSSVVEAIRRVNIPFFTVFDRPARELDFELFRLAPDELTGHKQV</sequence>
<keyword evidence="2" id="KW-1185">Reference proteome</keyword>
<dbReference type="Gene3D" id="2.30.110.10">
    <property type="entry name" value="Electron Transport, Fmn-binding Protein, Chain A"/>
    <property type="match status" value="1"/>
</dbReference>
<dbReference type="AlphaFoldDB" id="A0A2I8VS09"/>
<reference evidence="1 2" key="1">
    <citation type="submission" date="2018-01" db="EMBL/GenBank/DDBJ databases">
        <title>Complete genome sequence of Salinigranum rubrum GX10T, an extremely halophilic archaeon isolated from a marine solar saltern.</title>
        <authorList>
            <person name="Han S."/>
        </authorList>
    </citation>
    <scope>NUCLEOTIDE SEQUENCE [LARGE SCALE GENOMIC DNA]</scope>
    <source>
        <strain evidence="1 2">GX10</strain>
    </source>
</reference>
<evidence type="ECO:0000313" key="1">
    <source>
        <dbReference type="EMBL" id="AUV83999.1"/>
    </source>
</evidence>
<organism evidence="1 2">
    <name type="scientific">Salinigranum rubrum</name>
    <dbReference type="NCBI Taxonomy" id="755307"/>
    <lineage>
        <taxon>Archaea</taxon>
        <taxon>Methanobacteriati</taxon>
        <taxon>Methanobacteriota</taxon>
        <taxon>Stenosarchaea group</taxon>
        <taxon>Halobacteria</taxon>
        <taxon>Halobacteriales</taxon>
        <taxon>Haloferacaceae</taxon>
        <taxon>Salinigranum</taxon>
    </lineage>
</organism>
<dbReference type="OrthoDB" id="953at2157"/>